<proteinExistence type="predicted"/>
<dbReference type="EMBL" id="JH793485">
    <property type="protein sequence ID" value="ELQ35782.1"/>
    <property type="molecule type" value="Genomic_DNA"/>
</dbReference>
<keyword evidence="2" id="KW-0732">Signal</keyword>
<evidence type="ECO:0000256" key="2">
    <source>
        <dbReference type="SAM" id="SignalP"/>
    </source>
</evidence>
<feature type="chain" id="PRO_5041688235" evidence="2">
    <location>
        <begin position="19"/>
        <end position="530"/>
    </location>
</feature>
<dbReference type="InterPro" id="IPR018535">
    <property type="entry name" value="DUF1996"/>
</dbReference>
<feature type="compositionally biased region" description="Pro residues" evidence="1">
    <location>
        <begin position="359"/>
        <end position="368"/>
    </location>
</feature>
<dbReference type="AlphaFoldDB" id="A0AA97PIF2"/>
<name>A0AA97PIF2_PYRO3</name>
<evidence type="ECO:0000313" key="4">
    <source>
        <dbReference type="EMBL" id="ELQ35782.1"/>
    </source>
</evidence>
<dbReference type="Pfam" id="PF09362">
    <property type="entry name" value="DUF1996"/>
    <property type="match status" value="1"/>
</dbReference>
<evidence type="ECO:0000259" key="3">
    <source>
        <dbReference type="Pfam" id="PF09362"/>
    </source>
</evidence>
<accession>A0AA97PIF2</accession>
<gene>
    <name evidence="4" type="ORF">OOU_Y34scaffold00689g15</name>
</gene>
<feature type="region of interest" description="Disordered" evidence="1">
    <location>
        <begin position="338"/>
        <end position="392"/>
    </location>
</feature>
<organism evidence="4">
    <name type="scientific">Pyricularia oryzae (strain Y34)</name>
    <name type="common">Rice blast fungus</name>
    <name type="synonym">Magnaporthe oryzae</name>
    <dbReference type="NCBI Taxonomy" id="1143189"/>
    <lineage>
        <taxon>Eukaryota</taxon>
        <taxon>Fungi</taxon>
        <taxon>Dikarya</taxon>
        <taxon>Ascomycota</taxon>
        <taxon>Pezizomycotina</taxon>
        <taxon>Sordariomycetes</taxon>
        <taxon>Sordariomycetidae</taxon>
        <taxon>Magnaporthales</taxon>
        <taxon>Pyriculariaceae</taxon>
        <taxon>Pyricularia</taxon>
    </lineage>
</organism>
<dbReference type="PANTHER" id="PTHR43662:SF7">
    <property type="entry name" value="DUF1996 DOMAIN-CONTAINING PROTEIN"/>
    <property type="match status" value="1"/>
</dbReference>
<feature type="region of interest" description="Disordered" evidence="1">
    <location>
        <begin position="405"/>
        <end position="469"/>
    </location>
</feature>
<feature type="signal peptide" evidence="2">
    <location>
        <begin position="1"/>
        <end position="18"/>
    </location>
</feature>
<protein>
    <submittedName>
        <fullName evidence="4">WSC domain-containing protein</fullName>
    </submittedName>
</protein>
<reference evidence="4" key="1">
    <citation type="journal article" date="2012" name="PLoS Genet.">
        <title>Comparative analysis of the genomes of two field isolates of the rice blast fungus Magnaporthe oryzae.</title>
        <authorList>
            <person name="Xue M."/>
            <person name="Yang J."/>
            <person name="Li Z."/>
            <person name="Hu S."/>
            <person name="Yao N."/>
            <person name="Dean R.A."/>
            <person name="Zhao W."/>
            <person name="Shen M."/>
            <person name="Zhang H."/>
            <person name="Li C."/>
            <person name="Liu L."/>
            <person name="Cao L."/>
            <person name="Xu X."/>
            <person name="Xing Y."/>
            <person name="Hsiang T."/>
            <person name="Zhang Z."/>
            <person name="Xu J.R."/>
            <person name="Peng Y.L."/>
        </authorList>
    </citation>
    <scope>NUCLEOTIDE SEQUENCE</scope>
    <source>
        <strain evidence="4">Y34</strain>
    </source>
</reference>
<evidence type="ECO:0000256" key="1">
    <source>
        <dbReference type="SAM" id="MobiDB-lite"/>
    </source>
</evidence>
<sequence>MKFSTLFVAGNLALITNAFWRMECRARSGLARIDPLISPGEVAQHLHSIHGGGGFGDNATYDDLMASDCTSCAVTQDKSAYWHPSLFFQDATTGQFEIVQQEGGMLAYYLLFPNPGEKLIAFPKGFRMIAGDSLRRNYSEALGDVSKPDPEKSIWAKLGQTSQPDLQQRAIGFNCLNYAKAPEGSLSRHFLPDKAYLDANCADGVRFEQMFPSCWNGVDVDSPDHRSHVAYPDLVMTGNCPKSHPKRLISLFYEIIWNTAAFKGRNGRFVISNGDIQGFGYHADFMTGWDVDFLQNAADTCTNPSGRIQDCPLFNIQDDAKAGQCKIKLPDMMANENVTGPGLPALPGNVPIQVGPQPATDPNPPPAISVPSLPVMSYQPGATPTGDQYLPGQVFKQSEGVGAAAVQTPYPDPGDDGAGSVKAESEPAPAAAAPPPPPPSPPAPPPPPPPPVITPPPPPPTPVTREESNDGVRTEYITMGNLVQKIIWVEDIKYVTQFVDETVVATAGGPAPPPLVRRQLRHLQKHARAQ</sequence>
<dbReference type="PANTHER" id="PTHR43662">
    <property type="match status" value="1"/>
</dbReference>
<feature type="compositionally biased region" description="Pro residues" evidence="1">
    <location>
        <begin position="432"/>
        <end position="462"/>
    </location>
</feature>
<dbReference type="Proteomes" id="UP000011086">
    <property type="component" value="Unassembled WGS sequence"/>
</dbReference>
<feature type="domain" description="DUF1996" evidence="3">
    <location>
        <begin position="34"/>
        <end position="289"/>
    </location>
</feature>